<dbReference type="Proteomes" id="UP001189429">
    <property type="component" value="Unassembled WGS sequence"/>
</dbReference>
<comment type="caution">
    <text evidence="1">The sequence shown here is derived from an EMBL/GenBank/DDBJ whole genome shotgun (WGS) entry which is preliminary data.</text>
</comment>
<evidence type="ECO:0000313" key="1">
    <source>
        <dbReference type="EMBL" id="CAK0824743.1"/>
    </source>
</evidence>
<name>A0ABN9RZ98_9DINO</name>
<feature type="non-terminal residue" evidence="1">
    <location>
        <position position="306"/>
    </location>
</feature>
<gene>
    <name evidence="1" type="ORF">PCOR1329_LOCUS25069</name>
</gene>
<dbReference type="EMBL" id="CAUYUJ010008713">
    <property type="protein sequence ID" value="CAK0824743.1"/>
    <property type="molecule type" value="Genomic_DNA"/>
</dbReference>
<protein>
    <submittedName>
        <fullName evidence="1">Uncharacterized protein</fullName>
    </submittedName>
</protein>
<keyword evidence="2" id="KW-1185">Reference proteome</keyword>
<accession>A0ABN9RZ98</accession>
<proteinExistence type="predicted"/>
<sequence length="306" mass="34322">PGPKYGHVPDCPECPPCQSVVSIDDDFLARIPWDWVDRLIFLLAGLGLGKVRLGCTCSRRASRRSVPLHDHYDNEDFLHSRIGPGLDIVEPQIAVYFPEDANVNWHTRILLEKLNDQGRWVVATPDGDIQVIDLAQYRVLPIPRNAPAPARLRNNHYHSGDVNEETLAGWHRAARQLAVVLGGVAAVAAGNVEAKWYYSDTADDEFGEAVEDAVLANPAGFINRDAKGMVEVRDAGGDHHWRFVERVSRTDYTDWLNEKRNGPGRDPRIPPLERDAAGRRHLLLRDAMAVMTPFKPKPPDDWPFRG</sequence>
<organism evidence="1 2">
    <name type="scientific">Prorocentrum cordatum</name>
    <dbReference type="NCBI Taxonomy" id="2364126"/>
    <lineage>
        <taxon>Eukaryota</taxon>
        <taxon>Sar</taxon>
        <taxon>Alveolata</taxon>
        <taxon>Dinophyceae</taxon>
        <taxon>Prorocentrales</taxon>
        <taxon>Prorocentraceae</taxon>
        <taxon>Prorocentrum</taxon>
    </lineage>
</organism>
<reference evidence="1" key="1">
    <citation type="submission" date="2023-10" db="EMBL/GenBank/DDBJ databases">
        <authorList>
            <person name="Chen Y."/>
            <person name="Shah S."/>
            <person name="Dougan E. K."/>
            <person name="Thang M."/>
            <person name="Chan C."/>
        </authorList>
    </citation>
    <scope>NUCLEOTIDE SEQUENCE [LARGE SCALE GENOMIC DNA]</scope>
</reference>
<feature type="non-terminal residue" evidence="1">
    <location>
        <position position="1"/>
    </location>
</feature>
<evidence type="ECO:0000313" key="2">
    <source>
        <dbReference type="Proteomes" id="UP001189429"/>
    </source>
</evidence>